<sequence length="126" mass="14129">MFTLAEIVGGRLSPPFMPTKTQPYILGRLLHFPDDLAATREDTVILPFDAELLSVAVGASRYYPTDRWSLTVNGEKVFDSVYTKDLPEGAFLVAVIPVAAGQVLKFSFDNTEGMAKYIWFNYQFLK</sequence>
<keyword evidence="2" id="KW-1185">Reference proteome</keyword>
<gene>
    <name evidence="1" type="ORF">DCCM_0388</name>
</gene>
<evidence type="ECO:0000313" key="1">
    <source>
        <dbReference type="EMBL" id="GBF32197.1"/>
    </source>
</evidence>
<evidence type="ECO:0000313" key="2">
    <source>
        <dbReference type="Proteomes" id="UP000239549"/>
    </source>
</evidence>
<dbReference type="EMBL" id="BFAV01000019">
    <property type="protein sequence ID" value="GBF32197.1"/>
    <property type="molecule type" value="Genomic_DNA"/>
</dbReference>
<proteinExistence type="predicted"/>
<evidence type="ECO:0008006" key="3">
    <source>
        <dbReference type="Google" id="ProtNLM"/>
    </source>
</evidence>
<dbReference type="AlphaFoldDB" id="A0A2L2X7M5"/>
<dbReference type="RefSeq" id="WP_104370764.1">
    <property type="nucleotide sequence ID" value="NZ_BFAV01000019.1"/>
</dbReference>
<name>A0A2L2X7M5_9FIRM</name>
<dbReference type="OrthoDB" id="2601355at2"/>
<dbReference type="Proteomes" id="UP000239549">
    <property type="component" value="Unassembled WGS sequence"/>
</dbReference>
<protein>
    <recommendedName>
        <fullName evidence="3">Low copy number virion structural protein</fullName>
    </recommendedName>
</protein>
<comment type="caution">
    <text evidence="1">The sequence shown here is derived from an EMBL/GenBank/DDBJ whole genome shotgun (WGS) entry which is preliminary data.</text>
</comment>
<accession>A0A2L2X7M5</accession>
<reference evidence="2" key="1">
    <citation type="submission" date="2018-02" db="EMBL/GenBank/DDBJ databases">
        <title>Genome sequence of Desulfocucumis palustris strain NAW-5.</title>
        <authorList>
            <person name="Watanabe M."/>
            <person name="Kojima H."/>
            <person name="Fukui M."/>
        </authorList>
    </citation>
    <scope>NUCLEOTIDE SEQUENCE [LARGE SCALE GENOMIC DNA]</scope>
    <source>
        <strain evidence="2">NAW-5</strain>
    </source>
</reference>
<organism evidence="1 2">
    <name type="scientific">Desulfocucumis palustris</name>
    <dbReference type="NCBI Taxonomy" id="1898651"/>
    <lineage>
        <taxon>Bacteria</taxon>
        <taxon>Bacillati</taxon>
        <taxon>Bacillota</taxon>
        <taxon>Clostridia</taxon>
        <taxon>Eubacteriales</taxon>
        <taxon>Desulfocucumaceae</taxon>
        <taxon>Desulfocucumis</taxon>
    </lineage>
</organism>